<dbReference type="SUPFAM" id="SSF82693">
    <property type="entry name" value="Multidrug efflux transporter AcrB pore domain, PN1, PN2, PC1 and PC2 subdomains"/>
    <property type="match status" value="2"/>
</dbReference>
<keyword evidence="1" id="KW-0812">Transmembrane</keyword>
<dbReference type="PANTHER" id="PTHR32063">
    <property type="match status" value="1"/>
</dbReference>
<dbReference type="PRINTS" id="PR00702">
    <property type="entry name" value="ACRIFLAVINRP"/>
</dbReference>
<feature type="transmembrane region" description="Helical" evidence="1">
    <location>
        <begin position="963"/>
        <end position="982"/>
    </location>
</feature>
<dbReference type="Pfam" id="PF00873">
    <property type="entry name" value="ACR_tran"/>
    <property type="match status" value="1"/>
</dbReference>
<reference evidence="2 5" key="2">
    <citation type="submission" date="2023-11" db="EMBL/GenBank/DDBJ databases">
        <title>MicrobeMod: A computational toolkit for identifying prokaryotic methylation and restriction-modification with nanopore sequencing.</title>
        <authorList>
            <person name="Crits-Christoph A."/>
            <person name="Kang S.C."/>
            <person name="Lee H."/>
            <person name="Ostrov N."/>
        </authorList>
    </citation>
    <scope>NUCLEOTIDE SEQUENCE [LARGE SCALE GENOMIC DNA]</scope>
    <source>
        <strain evidence="2 5">ATCC 29145</strain>
    </source>
</reference>
<keyword evidence="1" id="KW-0472">Membrane</keyword>
<organism evidence="3 4">
    <name type="scientific">Azospirillum brasilense</name>
    <dbReference type="NCBI Taxonomy" id="192"/>
    <lineage>
        <taxon>Bacteria</taxon>
        <taxon>Pseudomonadati</taxon>
        <taxon>Pseudomonadota</taxon>
        <taxon>Alphaproteobacteria</taxon>
        <taxon>Rhodospirillales</taxon>
        <taxon>Azospirillaceae</taxon>
        <taxon>Azospirillum</taxon>
    </lineage>
</organism>
<dbReference type="Gene3D" id="1.20.1640.10">
    <property type="entry name" value="Multidrug efflux transporter AcrB transmembrane domain"/>
    <property type="match status" value="2"/>
</dbReference>
<evidence type="ECO:0000256" key="1">
    <source>
        <dbReference type="SAM" id="Phobius"/>
    </source>
</evidence>
<accession>A0A0P0F6Z5</accession>
<feature type="transmembrane region" description="Helical" evidence="1">
    <location>
        <begin position="389"/>
        <end position="410"/>
    </location>
</feature>
<reference evidence="3 4" key="1">
    <citation type="submission" date="2018-09" db="EMBL/GenBank/DDBJ databases">
        <title>Whole genome based analysis of evolution and adaptive divergence in Indian and Brazilian strains of Azospirillum brasilense.</title>
        <authorList>
            <person name="Singh C."/>
            <person name="Tripathi A.K."/>
        </authorList>
    </citation>
    <scope>NUCLEOTIDE SEQUENCE [LARGE SCALE GENOMIC DNA]</scope>
    <source>
        <strain evidence="3 4">MTCC4038</strain>
        <plasmid evidence="3 4">p4</plasmid>
    </source>
</reference>
<dbReference type="SUPFAM" id="SSF82714">
    <property type="entry name" value="Multidrug efflux transporter AcrB TolC docking domain, DN and DC subdomains"/>
    <property type="match status" value="2"/>
</dbReference>
<feature type="transmembrane region" description="Helical" evidence="1">
    <location>
        <begin position="887"/>
        <end position="904"/>
    </location>
</feature>
<dbReference type="KEGG" id="abf:AMK58_25560"/>
<evidence type="ECO:0000313" key="2">
    <source>
        <dbReference type="EMBL" id="MDX5950740.1"/>
    </source>
</evidence>
<dbReference type="GeneID" id="56448711"/>
<dbReference type="SUPFAM" id="SSF82866">
    <property type="entry name" value="Multidrug efflux transporter AcrB transmembrane domain"/>
    <property type="match status" value="2"/>
</dbReference>
<dbReference type="RefSeq" id="WP_051140775.1">
    <property type="nucleotide sequence ID" value="NZ_CP012917.1"/>
</dbReference>
<geneLocation type="plasmid" evidence="3 4">
    <name>p4</name>
</geneLocation>
<dbReference type="AlphaFoldDB" id="A0A0P0F6Z5"/>
<feature type="transmembrane region" description="Helical" evidence="1">
    <location>
        <begin position="988"/>
        <end position="1013"/>
    </location>
</feature>
<dbReference type="GO" id="GO:0005886">
    <property type="term" value="C:plasma membrane"/>
    <property type="evidence" value="ECO:0007669"/>
    <property type="project" value="TreeGrafter"/>
</dbReference>
<feature type="transmembrane region" description="Helical" evidence="1">
    <location>
        <begin position="16"/>
        <end position="36"/>
    </location>
</feature>
<feature type="transmembrane region" description="Helical" evidence="1">
    <location>
        <begin position="910"/>
        <end position="927"/>
    </location>
</feature>
<dbReference type="PANTHER" id="PTHR32063:SF18">
    <property type="entry name" value="CATION EFFLUX SYSTEM PROTEIN"/>
    <property type="match status" value="1"/>
</dbReference>
<dbReference type="Gene3D" id="3.30.70.1430">
    <property type="entry name" value="Multidrug efflux transporter AcrB pore domain"/>
    <property type="match status" value="2"/>
</dbReference>
<dbReference type="Gene3D" id="3.30.2090.10">
    <property type="entry name" value="Multidrug efflux transporter AcrB TolC docking domain, DN and DC subdomains"/>
    <property type="match status" value="2"/>
</dbReference>
<protein>
    <submittedName>
        <fullName evidence="3">Efflux RND transporter permease subunit</fullName>
    </submittedName>
</protein>
<evidence type="ECO:0000313" key="4">
    <source>
        <dbReference type="Proteomes" id="UP000298774"/>
    </source>
</evidence>
<feature type="transmembrane region" description="Helical" evidence="1">
    <location>
        <begin position="523"/>
        <end position="544"/>
    </location>
</feature>
<feature type="transmembrane region" description="Helical" evidence="1">
    <location>
        <begin position="364"/>
        <end position="383"/>
    </location>
</feature>
<evidence type="ECO:0000313" key="3">
    <source>
        <dbReference type="EMBL" id="QCO13550.1"/>
    </source>
</evidence>
<keyword evidence="3" id="KW-0614">Plasmid</keyword>
<keyword evidence="5" id="KW-1185">Reference proteome</keyword>
<dbReference type="InterPro" id="IPR001036">
    <property type="entry name" value="Acrflvin-R"/>
</dbReference>
<keyword evidence="1" id="KW-1133">Transmembrane helix</keyword>
<feature type="transmembrane region" description="Helical" evidence="1">
    <location>
        <begin position="861"/>
        <end position="880"/>
    </location>
</feature>
<dbReference type="EMBL" id="JAWXYC010000002">
    <property type="protein sequence ID" value="MDX5950740.1"/>
    <property type="molecule type" value="Genomic_DNA"/>
</dbReference>
<dbReference type="Proteomes" id="UP001277471">
    <property type="component" value="Unassembled WGS sequence"/>
</dbReference>
<dbReference type="InterPro" id="IPR027463">
    <property type="entry name" value="AcrB_DN_DC_subdom"/>
</dbReference>
<proteinExistence type="predicted"/>
<name>A0A0P0F6Z5_AZOBR</name>
<feature type="transmembrane region" description="Helical" evidence="1">
    <location>
        <begin position="431"/>
        <end position="454"/>
    </location>
</feature>
<dbReference type="Proteomes" id="UP000298774">
    <property type="component" value="Plasmid p4"/>
</dbReference>
<sequence>MSSRFNLSRWAVEHPGLVLFLMVMLGVGGVVSYLGLGRSEDPSFTIKVAVVTAVWPGATAAEMQDQVADPIEKKLQELPHFAKVITYSKPSFTAIQVWFKNETPPAELPQLFYQMRKKIADVRGELPATLQGLAIDDEYGDVDSMLYTLTGKGADYAQLKHAAESARQRLLRVPGVVKVNVYGTQDERIHVDFSQAKLATLGIAPHALFDSLARQNAVHPAGSVETTAQRVPLRVTGALDGADAVAETPVEAAGRVFRLGDVATVTRGFEDPPRFLVRQRGEPALAIGVVMARRGNILALGGELEAAMREVLADMPVGIEIEQVADQAKVTRNAVGEFTRSFIEALAIVLVVSCLSLGLRAGMVVALSVPLVLCIVFLTMYAIDLDLHRITLGALIIALGLLVDDSIIAIEMMVVRIEQGCDRVTAATAAWASTALPMLTGTLVTAAGFLPVGFARSSTGEYASGIFWVVTIALLASWLVAVVFTPYLGVKLLSGRPSRRHGGEGGYDSRAYVLLRRLVTWCVARRGTVVLTTLVLFALSILAFTRVHQQFFPISERPELFVQIRMPEGTSIAVTLDAARRAGALIADDEDVATATTYIGRGAPRFWLGLNPQLPNDAFAEMVIVAGNLEARERLKRKLEAAVASGAVPDARLRIDRFNYGPPVGFPVQFRVIGPDPHAVRDLAYRVRDIMRRNAGIVEPHLDWDEQAPALRLVLDQDRLRALGLDPTDVSATLQTLVSGRRVTTVRDGYEKVEVVARAVEAERLDLGRIGELPVRTRNGAAVPLAQVATIEYRHEEAIQWRRNRETTITVRGDVVDGLQAPDMTEQVWAALADVRASLPPGQRIEMGGTIEEATEANQSIFAVFPIMVAAMLTILMVQLHSFPRVVLVWGTAPLGIIGAALSLNLSGKPFGFVALLGLIALAGMIMRNAVILVDQIEAYVAYEGCSRRHAVVEATVRRARPLVLTALAAILAMIPLSRSLFWGPMAVTIMGGLFVATLLTLLFLPALYALWFHRSLDLSVGRHETRAVQRTG</sequence>
<dbReference type="GO" id="GO:0042910">
    <property type="term" value="F:xenobiotic transmembrane transporter activity"/>
    <property type="evidence" value="ECO:0007669"/>
    <property type="project" value="TreeGrafter"/>
</dbReference>
<evidence type="ECO:0000313" key="5">
    <source>
        <dbReference type="Proteomes" id="UP001277471"/>
    </source>
</evidence>
<gene>
    <name evidence="3" type="ORF">D3868_31685</name>
    <name evidence="2" type="ORF">SIM66_05960</name>
</gene>
<feature type="transmembrane region" description="Helical" evidence="1">
    <location>
        <begin position="466"/>
        <end position="490"/>
    </location>
</feature>
<dbReference type="Gene3D" id="3.30.70.1320">
    <property type="entry name" value="Multidrug efflux transporter AcrB pore domain like"/>
    <property type="match status" value="1"/>
</dbReference>
<dbReference type="EMBL" id="CP032343">
    <property type="protein sequence ID" value="QCO13550.1"/>
    <property type="molecule type" value="Genomic_DNA"/>
</dbReference>
<dbReference type="Gene3D" id="3.30.70.1440">
    <property type="entry name" value="Multidrug efflux transporter AcrB pore domain"/>
    <property type="match status" value="1"/>
</dbReference>